<feature type="transmembrane region" description="Helical" evidence="5">
    <location>
        <begin position="26"/>
        <end position="48"/>
    </location>
</feature>
<evidence type="ECO:0000256" key="4">
    <source>
        <dbReference type="ARBA" id="ARBA00023136"/>
    </source>
</evidence>
<evidence type="ECO:0000256" key="5">
    <source>
        <dbReference type="SAM" id="Phobius"/>
    </source>
</evidence>
<dbReference type="Pfam" id="PF04357">
    <property type="entry name" value="TamB"/>
    <property type="match status" value="1"/>
</dbReference>
<dbReference type="InterPro" id="IPR007452">
    <property type="entry name" value="TamB_C"/>
</dbReference>
<accession>A0A0F5J7A7</accession>
<proteinExistence type="predicted"/>
<gene>
    <name evidence="7" type="ORF">HMPREF1535_03209</name>
</gene>
<evidence type="ECO:0000313" key="8">
    <source>
        <dbReference type="Proteomes" id="UP000033047"/>
    </source>
</evidence>
<feature type="domain" description="Translocation and assembly module TamB C-terminal" evidence="6">
    <location>
        <begin position="1051"/>
        <end position="1487"/>
    </location>
</feature>
<dbReference type="PANTHER" id="PTHR30441:SF8">
    <property type="entry name" value="DUF748 DOMAIN-CONTAINING PROTEIN"/>
    <property type="match status" value="1"/>
</dbReference>
<evidence type="ECO:0000313" key="7">
    <source>
        <dbReference type="EMBL" id="KKB53664.1"/>
    </source>
</evidence>
<dbReference type="EMBL" id="AQHV01000014">
    <property type="protein sequence ID" value="KKB53664.1"/>
    <property type="molecule type" value="Genomic_DNA"/>
</dbReference>
<dbReference type="STRING" id="927665.HMPREF1535_03209"/>
<name>A0A0F5J7A7_9BACT</name>
<comment type="subcellular location">
    <subcellularLocation>
        <location evidence="1">Membrane</location>
        <topology evidence="1">Single-pass membrane protein</topology>
    </subcellularLocation>
</comment>
<keyword evidence="3 5" id="KW-1133">Transmembrane helix</keyword>
<keyword evidence="4 5" id="KW-0472">Membrane</keyword>
<dbReference type="GO" id="GO:0090313">
    <property type="term" value="P:regulation of protein targeting to membrane"/>
    <property type="evidence" value="ECO:0007669"/>
    <property type="project" value="TreeGrafter"/>
</dbReference>
<protein>
    <recommendedName>
        <fullName evidence="6">Translocation and assembly module TamB C-terminal domain-containing protein</fullName>
    </recommendedName>
</protein>
<keyword evidence="2 5" id="KW-0812">Transmembrane</keyword>
<dbReference type="PATRIC" id="fig|927665.4.peg.3297"/>
<sequence>MCKFNEIYRDIVVDLRLKYSKDIRGLKYIIITLLVLFWIFYAMPFILLKIPYIQSQVSGIASTELSSHLGVPVKIGNVNIEWFNRVVLDNLYLEDEAGKTLFEANHVAAGFEVLPLLKGKFVFSTVRLFGFSVNLNKKTPDSPLNLQFVIDAFASKDTLKKNPNIDLRFNSILIRRGNFRFDVESEAQTPGKFNAKHVDIKNLSAKISMKAFNKDSLNANIKKMSFDEASGFTLNKLSMNIIGNRDSTFINNFEIKLPETDLKISKARIDMREINNASELLNHAPLALNISPSQICLKDLSSFVPAFSNFTETIELSAEASGAINNINLKQLTLRYSDKMLFIGKMDLKGISHPEDAYIFGQVNKMYITTDGLSGLINNFNKKPVVLPDPVIRLGTINFTGEISGFFDNLVAFGKFSSAIGSVQTDMIFGSDKENNIAAYLKGHVSTSGLLLNELFDEGNPYGNAKLNISVDAKRHKNSSFFGNIKANIDEFEYKKYKYEDIQLSGNFKKNSFDGMVQVNDPNGKLYAEGMFRHEGKNSMFNFTANLEHFRPDSLHLIDKYESPDISLSLNADFTGNNIDNLEGNITIDSLSFITAPSSFFLKKFQVTASGHSLDRHLTISSDILNGEVTGAYSFKTIIPSFMNTFKGYIPALINATQKKQKVEENNFSLLLTVENTEKISETLKLPVTVVNQARITGHYNNLYNKFRIEAFLPKFRLGKSMFESGYLTCDNPQENINLLLKAINYNQKGLRNYLDLKVDAKDNRINTLIGWANNKEKEFRAELSASALFTEEEQEKKPAVLRTDIAVKESQLVLNDSLWIIHPSDIRIADGKIDIHKFRVGNEKQSLLLDGSISKNPADTLLMDLKQVELSYIFDILNIPVLQFAGKATGTFNICDLYGSRMLNTDLEINDFSFNQTPLGRLNLFSEWDDAQKGILMLGSIYKNDTTWTDVSGYIFPVGQNAGLSLFFDANDINLGFLHPFVEKVAKNMKGRGFGNVHLHGPFKALTVEGDAYVLDGGLGIEYTNTYYTFSDSIYMDAGSINMRDLTVHDEFGNPGTVNMSVYHNHFKDVSFDVNVKTKNMLVFNATRKLNPLIYGTVFGSGSASIKGNDKLINFDINMRSDPKTSITLDFINNTTAADYDFITFVDKKQLKDLANGTLSRDSLKIVNNEEEEGAEMRMNFLLDITPDAKIELIMDPIAGDKITGNCSGSMQIEYGTKTDLRMYGNMGIVSGNYNFSLQQIIHKDFKIREGSAIDFRGDPFDATMHINAIYNLTANLRDLDDGLARESPRTNVPVNCVLNLDGMLRSPAISFDLELPGTNEEIERQMKALVDTEDMMTRQIIYLLVLNKFYTPDYSQNAYRSSEFSAVASSAISSQISSILNSLTDKVQIGTNIRTSEDGIQDTEVEMLLSSQLLDNRLLFNGSFGYRNNTYQQKNDFVGEFDLEYKLTPSGEIRLKAYNHANDMYKYLNGALTTQGVGVMFKKDFSHLSEFFRRRRKLVPIIPLAPADTIAPAKADSTIVTVPSRPEDK</sequence>
<evidence type="ECO:0000256" key="2">
    <source>
        <dbReference type="ARBA" id="ARBA00022692"/>
    </source>
</evidence>
<dbReference type="Proteomes" id="UP000033047">
    <property type="component" value="Unassembled WGS sequence"/>
</dbReference>
<evidence type="ECO:0000259" key="6">
    <source>
        <dbReference type="Pfam" id="PF04357"/>
    </source>
</evidence>
<comment type="caution">
    <text evidence="7">The sequence shown here is derived from an EMBL/GenBank/DDBJ whole genome shotgun (WGS) entry which is preliminary data.</text>
</comment>
<dbReference type="HOGENOM" id="CLU_002997_1_1_10"/>
<evidence type="ECO:0000256" key="3">
    <source>
        <dbReference type="ARBA" id="ARBA00022989"/>
    </source>
</evidence>
<dbReference type="InterPro" id="IPR052894">
    <property type="entry name" value="AsmA-related"/>
</dbReference>
<dbReference type="GO" id="GO:0005886">
    <property type="term" value="C:plasma membrane"/>
    <property type="evidence" value="ECO:0007669"/>
    <property type="project" value="InterPro"/>
</dbReference>
<reference evidence="7 8" key="1">
    <citation type="submission" date="2013-04" db="EMBL/GenBank/DDBJ databases">
        <title>The Genome Sequence of Parabacteroides goldsteinii DSM 19448.</title>
        <authorList>
            <consortium name="The Broad Institute Genomics Platform"/>
            <person name="Earl A."/>
            <person name="Ward D."/>
            <person name="Feldgarden M."/>
            <person name="Gevers D."/>
            <person name="Martens E."/>
            <person name="Sakamoto M."/>
            <person name="Benno Y."/>
            <person name="Song Y."/>
            <person name="Liu C."/>
            <person name="Lee J."/>
            <person name="Bolanos M."/>
            <person name="Vaisanen M.L."/>
            <person name="Finegold S.M."/>
            <person name="Walker B."/>
            <person name="Young S."/>
            <person name="Zeng Q."/>
            <person name="Gargeya S."/>
            <person name="Fitzgerald M."/>
            <person name="Haas B."/>
            <person name="Abouelleil A."/>
            <person name="Allen A.W."/>
            <person name="Alvarado L."/>
            <person name="Arachchi H.M."/>
            <person name="Berlin A.M."/>
            <person name="Chapman S.B."/>
            <person name="Gainer-Dewar J."/>
            <person name="Goldberg J."/>
            <person name="Griggs A."/>
            <person name="Gujja S."/>
            <person name="Hansen M."/>
            <person name="Howarth C."/>
            <person name="Imamovic A."/>
            <person name="Ireland A."/>
            <person name="Larimer J."/>
            <person name="McCowan C."/>
            <person name="Murphy C."/>
            <person name="Pearson M."/>
            <person name="Poon T.W."/>
            <person name="Priest M."/>
            <person name="Roberts A."/>
            <person name="Saif S."/>
            <person name="Shea T."/>
            <person name="Sisk P."/>
            <person name="Sykes S."/>
            <person name="Wortman J."/>
            <person name="Nusbaum C."/>
            <person name="Birren B."/>
        </authorList>
    </citation>
    <scope>NUCLEOTIDE SEQUENCE [LARGE SCALE GENOMIC DNA]</scope>
    <source>
        <strain evidence="7 8">DSM 19448</strain>
    </source>
</reference>
<dbReference type="PANTHER" id="PTHR30441">
    <property type="entry name" value="DUF748 DOMAIN-CONTAINING PROTEIN"/>
    <property type="match status" value="1"/>
</dbReference>
<dbReference type="GO" id="GO:0009306">
    <property type="term" value="P:protein secretion"/>
    <property type="evidence" value="ECO:0007669"/>
    <property type="project" value="InterPro"/>
</dbReference>
<evidence type="ECO:0000256" key="1">
    <source>
        <dbReference type="ARBA" id="ARBA00004167"/>
    </source>
</evidence>
<organism evidence="7 8">
    <name type="scientific">Parabacteroides goldsteinii DSM 19448 = WAL 12034</name>
    <dbReference type="NCBI Taxonomy" id="927665"/>
    <lineage>
        <taxon>Bacteria</taxon>
        <taxon>Pseudomonadati</taxon>
        <taxon>Bacteroidota</taxon>
        <taxon>Bacteroidia</taxon>
        <taxon>Bacteroidales</taxon>
        <taxon>Tannerellaceae</taxon>
        <taxon>Parabacteroides</taxon>
    </lineage>
</organism>